<evidence type="ECO:0000313" key="9">
    <source>
        <dbReference type="EMBL" id="GAA4620896.1"/>
    </source>
</evidence>
<dbReference type="PANTHER" id="PTHR30287:SF2">
    <property type="entry name" value="BLL1001 PROTEIN"/>
    <property type="match status" value="1"/>
</dbReference>
<dbReference type="InterPro" id="IPR003838">
    <property type="entry name" value="ABC3_permease_C"/>
</dbReference>
<evidence type="ECO:0000256" key="3">
    <source>
        <dbReference type="ARBA" id="ARBA00022692"/>
    </source>
</evidence>
<feature type="transmembrane region" description="Helical" evidence="7">
    <location>
        <begin position="351"/>
        <end position="369"/>
    </location>
</feature>
<evidence type="ECO:0000259" key="8">
    <source>
        <dbReference type="Pfam" id="PF02687"/>
    </source>
</evidence>
<feature type="domain" description="ABC3 transporter permease C-terminal" evidence="8">
    <location>
        <begin position="666"/>
        <end position="775"/>
    </location>
</feature>
<feature type="region of interest" description="Disordered" evidence="6">
    <location>
        <begin position="543"/>
        <end position="562"/>
    </location>
</feature>
<reference evidence="10" key="1">
    <citation type="journal article" date="2019" name="Int. J. Syst. Evol. Microbiol.">
        <title>The Global Catalogue of Microorganisms (GCM) 10K type strain sequencing project: providing services to taxonomists for standard genome sequencing and annotation.</title>
        <authorList>
            <consortium name="The Broad Institute Genomics Platform"/>
            <consortium name="The Broad Institute Genome Sequencing Center for Infectious Disease"/>
            <person name="Wu L."/>
            <person name="Ma J."/>
        </authorList>
    </citation>
    <scope>NUCLEOTIDE SEQUENCE [LARGE SCALE GENOMIC DNA]</scope>
    <source>
        <strain evidence="10">JCM 17939</strain>
    </source>
</reference>
<dbReference type="Pfam" id="PF02687">
    <property type="entry name" value="FtsX"/>
    <property type="match status" value="2"/>
</dbReference>
<proteinExistence type="predicted"/>
<feature type="transmembrane region" description="Helical" evidence="7">
    <location>
        <begin position="43"/>
        <end position="64"/>
    </location>
</feature>
<keyword evidence="4 7" id="KW-1133">Transmembrane helix</keyword>
<evidence type="ECO:0000256" key="4">
    <source>
        <dbReference type="ARBA" id="ARBA00022989"/>
    </source>
</evidence>
<sequence>MSGPTRGVPPVGSRSAASGPYARWARDLAIGARLAFAGGRSGWVRIAMIAVGVGLGVAMLLVAASMPTMLQERHERTSARANRMGVQSPRSDRSLLVGMADTEFRDKDIRGRVLRPEGPRAPLPPGVTAFPRPGEMVVSPALADLLSSREGALLRARLNYRIAGTIGPRGLEGAREYAFYLGSDRLTEQPGHVARVTAFGYHSPSEGLGPVLLLLVVIAFVVLLLPIAVFIGTAMRFGGESRDRRLAALRLIGADQRMARRFAAAEAMVAAVFGLVVGALVFLVVRVFVERIAIFGVGFFTADVRPAPAPAALIALAVPASAVSIALFSLRKVMIEPLGVVRRAARARRRLWWRVAVPVSGLALLYPLLDRGGDFNQYQVAGGVALLLIGVATLLPWVVEAVVGRLGGGRPSWQLAVRRLQLDSGTSVRAVSGIVVAVAGAIALQTIFAAASDDSVKRTGQDPSRAQAQVSFGKTIDGTRAAEVAARLGSAPGVRGVIAEATAAMAPGGAKDDASDFPLTVADCPALRELLRIDRCADGDVFFTAPQEPDTPRPGTTVRIGPDEGVGATPGPSWRIPASAHPTGQRADPRGTTQTGIFATFSALDRRILQRTRITTLVRVDGGNRDALEHMRNAVATIDPMADVTVLSSTRTDGRFNAIRRGLFIGVVAALLVIGASLLVTSLEQMRQRRRLLAMLVAFGTPRSVLNWSMLWQTAVPMLLGLMLAIPAGAGLGALLLQIVNEPVSVNWGVVAGICGVAGGVVLLVTALSLPALRRLMDPEGLRTE</sequence>
<dbReference type="RefSeq" id="WP_345429102.1">
    <property type="nucleotide sequence ID" value="NZ_BAABHK010000001.1"/>
</dbReference>
<feature type="transmembrane region" description="Helical" evidence="7">
    <location>
        <begin position="309"/>
        <end position="330"/>
    </location>
</feature>
<evidence type="ECO:0000256" key="5">
    <source>
        <dbReference type="ARBA" id="ARBA00023136"/>
    </source>
</evidence>
<organism evidence="9 10">
    <name type="scientific">Actinoallomurus vinaceus</name>
    <dbReference type="NCBI Taxonomy" id="1080074"/>
    <lineage>
        <taxon>Bacteria</taxon>
        <taxon>Bacillati</taxon>
        <taxon>Actinomycetota</taxon>
        <taxon>Actinomycetes</taxon>
        <taxon>Streptosporangiales</taxon>
        <taxon>Thermomonosporaceae</taxon>
        <taxon>Actinoallomurus</taxon>
    </lineage>
</organism>
<feature type="transmembrane region" description="Helical" evidence="7">
    <location>
        <begin position="428"/>
        <end position="451"/>
    </location>
</feature>
<accession>A0ABP8U0C9</accession>
<name>A0ABP8U0C9_9ACTN</name>
<keyword evidence="3 7" id="KW-0812">Transmembrane</keyword>
<dbReference type="InterPro" id="IPR038766">
    <property type="entry name" value="Membrane_comp_ABC_pdt"/>
</dbReference>
<feature type="transmembrane region" description="Helical" evidence="7">
    <location>
        <begin position="381"/>
        <end position="407"/>
    </location>
</feature>
<keyword evidence="5 7" id="KW-0472">Membrane</keyword>
<evidence type="ECO:0000256" key="7">
    <source>
        <dbReference type="SAM" id="Phobius"/>
    </source>
</evidence>
<evidence type="ECO:0000313" key="10">
    <source>
        <dbReference type="Proteomes" id="UP001501442"/>
    </source>
</evidence>
<keyword evidence="2" id="KW-1003">Cell membrane</keyword>
<dbReference type="Proteomes" id="UP001501442">
    <property type="component" value="Unassembled WGS sequence"/>
</dbReference>
<dbReference type="PANTHER" id="PTHR30287">
    <property type="entry name" value="MEMBRANE COMPONENT OF PREDICTED ABC SUPERFAMILY METABOLITE UPTAKE TRANSPORTER"/>
    <property type="match status" value="1"/>
</dbReference>
<comment type="caution">
    <text evidence="9">The sequence shown here is derived from an EMBL/GenBank/DDBJ whole genome shotgun (WGS) entry which is preliminary data.</text>
</comment>
<feature type="transmembrane region" description="Helical" evidence="7">
    <location>
        <begin position="749"/>
        <end position="773"/>
    </location>
</feature>
<protein>
    <submittedName>
        <fullName evidence="9">ABC transporter permease</fullName>
    </submittedName>
</protein>
<feature type="transmembrane region" description="Helical" evidence="7">
    <location>
        <begin position="662"/>
        <end position="680"/>
    </location>
</feature>
<comment type="subcellular location">
    <subcellularLocation>
        <location evidence="1">Cell membrane</location>
        <topology evidence="1">Multi-pass membrane protein</topology>
    </subcellularLocation>
</comment>
<evidence type="ECO:0000256" key="2">
    <source>
        <dbReference type="ARBA" id="ARBA00022475"/>
    </source>
</evidence>
<feature type="transmembrane region" description="Helical" evidence="7">
    <location>
        <begin position="267"/>
        <end position="289"/>
    </location>
</feature>
<keyword evidence="10" id="KW-1185">Reference proteome</keyword>
<feature type="transmembrane region" description="Helical" evidence="7">
    <location>
        <begin position="718"/>
        <end position="737"/>
    </location>
</feature>
<feature type="region of interest" description="Disordered" evidence="6">
    <location>
        <begin position="567"/>
        <end position="592"/>
    </location>
</feature>
<dbReference type="EMBL" id="BAABHK010000001">
    <property type="protein sequence ID" value="GAA4620896.1"/>
    <property type="molecule type" value="Genomic_DNA"/>
</dbReference>
<feature type="domain" description="ABC3 transporter permease C-terminal" evidence="8">
    <location>
        <begin position="218"/>
        <end position="334"/>
    </location>
</feature>
<evidence type="ECO:0000256" key="1">
    <source>
        <dbReference type="ARBA" id="ARBA00004651"/>
    </source>
</evidence>
<gene>
    <name evidence="9" type="ORF">GCM10023196_006660</name>
</gene>
<feature type="transmembrane region" description="Helical" evidence="7">
    <location>
        <begin position="211"/>
        <end position="235"/>
    </location>
</feature>
<evidence type="ECO:0000256" key="6">
    <source>
        <dbReference type="SAM" id="MobiDB-lite"/>
    </source>
</evidence>